<evidence type="ECO:0000259" key="5">
    <source>
        <dbReference type="PROSITE" id="PS50931"/>
    </source>
</evidence>
<dbReference type="InterPro" id="IPR000847">
    <property type="entry name" value="LysR_HTH_N"/>
</dbReference>
<dbReference type="Pfam" id="PF00126">
    <property type="entry name" value="HTH_1"/>
    <property type="match status" value="1"/>
</dbReference>
<comment type="similarity">
    <text evidence="1">Belongs to the LysR transcriptional regulatory family.</text>
</comment>
<dbReference type="Proteomes" id="UP000756530">
    <property type="component" value="Unassembled WGS sequence"/>
</dbReference>
<evidence type="ECO:0000313" key="6">
    <source>
        <dbReference type="EMBL" id="MBV7378456.1"/>
    </source>
</evidence>
<evidence type="ECO:0000256" key="3">
    <source>
        <dbReference type="ARBA" id="ARBA00023125"/>
    </source>
</evidence>
<evidence type="ECO:0000313" key="7">
    <source>
        <dbReference type="Proteomes" id="UP000756530"/>
    </source>
</evidence>
<dbReference type="PANTHER" id="PTHR30126:SF40">
    <property type="entry name" value="HTH-TYPE TRANSCRIPTIONAL REGULATOR GLTR"/>
    <property type="match status" value="1"/>
</dbReference>
<evidence type="ECO:0000256" key="4">
    <source>
        <dbReference type="ARBA" id="ARBA00023163"/>
    </source>
</evidence>
<evidence type="ECO:0000256" key="1">
    <source>
        <dbReference type="ARBA" id="ARBA00009437"/>
    </source>
</evidence>
<dbReference type="PANTHER" id="PTHR30126">
    <property type="entry name" value="HTH-TYPE TRANSCRIPTIONAL REGULATOR"/>
    <property type="match status" value="1"/>
</dbReference>
<name>A0ABS6SZQ4_9RHOB</name>
<keyword evidence="3" id="KW-0238">DNA-binding</keyword>
<feature type="domain" description="HTH lysR-type" evidence="5">
    <location>
        <begin position="3"/>
        <end position="61"/>
    </location>
</feature>
<evidence type="ECO:0000256" key="2">
    <source>
        <dbReference type="ARBA" id="ARBA00023015"/>
    </source>
</evidence>
<dbReference type="RefSeq" id="WP_218391590.1">
    <property type="nucleotide sequence ID" value="NZ_JAHUZE010000001.1"/>
</dbReference>
<keyword evidence="2" id="KW-0805">Transcription regulation</keyword>
<keyword evidence="4" id="KW-0804">Transcription</keyword>
<dbReference type="InterPro" id="IPR005119">
    <property type="entry name" value="LysR_subst-bd"/>
</dbReference>
<gene>
    <name evidence="6" type="ORF">KJP28_05925</name>
</gene>
<protein>
    <submittedName>
        <fullName evidence="6">LysR family transcriptional regulator</fullName>
    </submittedName>
</protein>
<comment type="caution">
    <text evidence="6">The sequence shown here is derived from an EMBL/GenBank/DDBJ whole genome shotgun (WGS) entry which is preliminary data.</text>
</comment>
<dbReference type="Pfam" id="PF03466">
    <property type="entry name" value="LysR_substrate"/>
    <property type="match status" value="1"/>
</dbReference>
<proteinExistence type="inferred from homology"/>
<dbReference type="PROSITE" id="PS50931">
    <property type="entry name" value="HTH_LYSR"/>
    <property type="match status" value="1"/>
</dbReference>
<keyword evidence="7" id="KW-1185">Reference proteome</keyword>
<dbReference type="EMBL" id="JAHUZE010000001">
    <property type="protein sequence ID" value="MBV7378456.1"/>
    <property type="molecule type" value="Genomic_DNA"/>
</dbReference>
<accession>A0ABS6SZQ4</accession>
<sequence>MNITFRYLELLNAVVVSGSISKATRLTGLSQPTISQQLAKFEEELGTQLIYRKRGQTVELTPAGEHWFRASRDLLNRRQEYETEHSQSYTKDQILLRFGATPSLRGRFTEAAAKIAVEIGRFTRFEHVFAINSEEIVEMIDTRQINCGVVSAANVEDHKATLSIRPLFHDRIVWAVPASIPTEQVTNALINRSMSSNEAHALNRHVEVSAGVPWGTRTQAWYRDNLPGSAPFFRASTHQVAVDIVAAGLATCHCPTSLLPNLTEQTLDQLRLYDLEMIGRDAVLIMPRHLTSLRPFLDFQTRLCNYVDDTLSDPGTVRRFEKLPVPDGLLSEIAM</sequence>
<reference evidence="6 7" key="1">
    <citation type="submission" date="2021-05" db="EMBL/GenBank/DDBJ databases">
        <title>Culturable bacteria isolated from Daya Bay.</title>
        <authorList>
            <person name="Zheng W."/>
            <person name="Yu S."/>
            <person name="Huang Y."/>
        </authorList>
    </citation>
    <scope>NUCLEOTIDE SEQUENCE [LARGE SCALE GENOMIC DNA]</scope>
    <source>
        <strain evidence="6 7">DP4N28-5</strain>
    </source>
</reference>
<organism evidence="6 7">
    <name type="scientific">Maritimibacter dapengensis</name>
    <dbReference type="NCBI Taxonomy" id="2836868"/>
    <lineage>
        <taxon>Bacteria</taxon>
        <taxon>Pseudomonadati</taxon>
        <taxon>Pseudomonadota</taxon>
        <taxon>Alphaproteobacteria</taxon>
        <taxon>Rhodobacterales</taxon>
        <taxon>Roseobacteraceae</taxon>
        <taxon>Maritimibacter</taxon>
    </lineage>
</organism>